<gene>
    <name evidence="3" type="ORF">QE152_g12620</name>
</gene>
<feature type="domain" description="Myb/SANT-like DNA-binding" evidence="2">
    <location>
        <begin position="3"/>
        <end position="84"/>
    </location>
</feature>
<dbReference type="Pfam" id="PF13837">
    <property type="entry name" value="Myb_DNA-bind_4"/>
    <property type="match status" value="1"/>
</dbReference>
<dbReference type="Gene3D" id="1.10.10.60">
    <property type="entry name" value="Homeodomain-like"/>
    <property type="match status" value="1"/>
</dbReference>
<dbReference type="PANTHER" id="PTHR47595:SF1">
    <property type="entry name" value="MYB_SANT-LIKE DNA-BINDING DOMAIN-CONTAINING PROTEIN"/>
    <property type="match status" value="1"/>
</dbReference>
<evidence type="ECO:0000313" key="3">
    <source>
        <dbReference type="EMBL" id="KAK9736360.1"/>
    </source>
</evidence>
<protein>
    <submittedName>
        <fullName evidence="3">Myb/SANT-like DNA-binding domain</fullName>
    </submittedName>
</protein>
<dbReference type="EMBL" id="JASPKY010000115">
    <property type="protein sequence ID" value="KAK9736360.1"/>
    <property type="molecule type" value="Genomic_DNA"/>
</dbReference>
<sequence>MGKKETLALLQLYKNDYQDLMSTTTRNDCIYNKISEELRSEGCYFSKQQVKDRVKYLKMRYMRWKDNLKKSGAVPLHFEYGALMDEILGDKPNVTPMAVVDTTDHDDDTSSTANEAAKPLHAYDVTSGVRGKLGEVVTESGER</sequence>
<dbReference type="GO" id="GO:0003677">
    <property type="term" value="F:DNA binding"/>
    <property type="evidence" value="ECO:0007669"/>
    <property type="project" value="UniProtKB-KW"/>
</dbReference>
<dbReference type="PANTHER" id="PTHR47595">
    <property type="entry name" value="HEAT SHOCK 70 KDA PROTEIN 14"/>
    <property type="match status" value="1"/>
</dbReference>
<dbReference type="Proteomes" id="UP001458880">
    <property type="component" value="Unassembled WGS sequence"/>
</dbReference>
<evidence type="ECO:0000256" key="1">
    <source>
        <dbReference type="SAM" id="MobiDB-lite"/>
    </source>
</evidence>
<accession>A0AAW1LQR2</accession>
<organism evidence="3 4">
    <name type="scientific">Popillia japonica</name>
    <name type="common">Japanese beetle</name>
    <dbReference type="NCBI Taxonomy" id="7064"/>
    <lineage>
        <taxon>Eukaryota</taxon>
        <taxon>Metazoa</taxon>
        <taxon>Ecdysozoa</taxon>
        <taxon>Arthropoda</taxon>
        <taxon>Hexapoda</taxon>
        <taxon>Insecta</taxon>
        <taxon>Pterygota</taxon>
        <taxon>Neoptera</taxon>
        <taxon>Endopterygota</taxon>
        <taxon>Coleoptera</taxon>
        <taxon>Polyphaga</taxon>
        <taxon>Scarabaeiformia</taxon>
        <taxon>Scarabaeidae</taxon>
        <taxon>Rutelinae</taxon>
        <taxon>Popillia</taxon>
    </lineage>
</organism>
<feature type="region of interest" description="Disordered" evidence="1">
    <location>
        <begin position="98"/>
        <end position="122"/>
    </location>
</feature>
<dbReference type="AlphaFoldDB" id="A0AAW1LQR2"/>
<keyword evidence="4" id="KW-1185">Reference proteome</keyword>
<reference evidence="3 4" key="1">
    <citation type="journal article" date="2024" name="BMC Genomics">
        <title>De novo assembly and annotation of Popillia japonica's genome with initial clues to its potential as an invasive pest.</title>
        <authorList>
            <person name="Cucini C."/>
            <person name="Boschi S."/>
            <person name="Funari R."/>
            <person name="Cardaioli E."/>
            <person name="Iannotti N."/>
            <person name="Marturano G."/>
            <person name="Paoli F."/>
            <person name="Bruttini M."/>
            <person name="Carapelli A."/>
            <person name="Frati F."/>
            <person name="Nardi F."/>
        </authorList>
    </citation>
    <scope>NUCLEOTIDE SEQUENCE [LARGE SCALE GENOMIC DNA]</scope>
    <source>
        <strain evidence="3">DMR45628</strain>
    </source>
</reference>
<comment type="caution">
    <text evidence="3">The sequence shown here is derived from an EMBL/GenBank/DDBJ whole genome shotgun (WGS) entry which is preliminary data.</text>
</comment>
<proteinExistence type="predicted"/>
<evidence type="ECO:0000313" key="4">
    <source>
        <dbReference type="Proteomes" id="UP001458880"/>
    </source>
</evidence>
<keyword evidence="3" id="KW-0238">DNA-binding</keyword>
<evidence type="ECO:0000259" key="2">
    <source>
        <dbReference type="Pfam" id="PF13837"/>
    </source>
</evidence>
<name>A0AAW1LQR2_POPJA</name>
<dbReference type="InterPro" id="IPR044822">
    <property type="entry name" value="Myb_DNA-bind_4"/>
</dbReference>